<dbReference type="InterPro" id="IPR041664">
    <property type="entry name" value="AAA_16"/>
</dbReference>
<dbReference type="EMBL" id="JACHJR010000001">
    <property type="protein sequence ID" value="MBB4946077.1"/>
    <property type="molecule type" value="Genomic_DNA"/>
</dbReference>
<evidence type="ECO:0000256" key="2">
    <source>
        <dbReference type="ARBA" id="ARBA00022840"/>
    </source>
</evidence>
<feature type="domain" description="HTH luxR-type" evidence="4">
    <location>
        <begin position="835"/>
        <end position="900"/>
    </location>
</feature>
<dbReference type="Proteomes" id="UP000573327">
    <property type="component" value="Unassembled WGS sequence"/>
</dbReference>
<dbReference type="Gene3D" id="1.10.10.10">
    <property type="entry name" value="Winged helix-like DNA-binding domain superfamily/Winged helix DNA-binding domain"/>
    <property type="match status" value="1"/>
</dbReference>
<sequence length="905" mass="95704">MDSALAGTAAGQARIVLVEGAVGCGKSELADAVADRAEAAGATVLRALGSAAERDLPLGILRQLTACTPPGVLPELTGEPGNANVGAMQAFSAAAGELAALAPVVIVVDDVHHADDQSCAYLLHLARSTRWARILLVLTESVHERGDDPVFGTELLRRPNFLRIRLERLNAAAVARLVAEQLGPDAAERLAGRFAEATGGNPLLLRAMVEEHRVTGAQEPEVGGAYAQAVLTCLYRCGPAVRELAEVLAVLDDLATAERAARLLDLPLATVNRGVQALSAAGILDGARFRYPAARAAVLEWTDDSARAELHRRAAELAHRSGAAASSVAAQLLAADRTDLPWAVPVLHEAAEQLLADGAAERASACLELADRSGADDEQRAQFRTMLAAIAARSDPGAAERHLTGPLELLRAGSLAPARLAALARLLATQGRIDEAAEVLERITAQDPAAPDGAVRDGAGRDSVNRPGQGGRWADPLDGLSAFPRWTAAPPMEPGAAPRQVRAGSPTTLWTIPEYAVDGSSGAAAELFLRGATLSEATVAPIGQAVRALLLTEGPARAMPWCHLYTEAAIRAGAPGWQAAFTALGAEVLLRQGDLTGAESRAAAAMDLLPERGGSVFAAGVSATLIRACTAMGRHDAAARELARPLPEGLAGSFQGLAHLRARGQYHLATNRFHAALGDFLQIGRTMRRWGLDRPLLLPWRIGAAEALIQLGEAHQAARFVADQLGSKDAAHPWVHGISLRLKAALSEPKERQVLLARAVDELRTVGDTYELVLAMADFGQVLKETGDSNRANMVNRRAWHLADECGAHALRERILPGHTVTPGAPEGGRTDVGYAELDARLSESEKRVAMLAVHGHTNREIAMKLYITISTVEQHLTRVYRKLNITRRQQLPVDLHLLGAAEHA</sequence>
<dbReference type="GO" id="GO:0006355">
    <property type="term" value="P:regulation of DNA-templated transcription"/>
    <property type="evidence" value="ECO:0007669"/>
    <property type="project" value="InterPro"/>
</dbReference>
<accession>A0A7W7WFS4</accession>
<dbReference type="SUPFAM" id="SSF52540">
    <property type="entry name" value="P-loop containing nucleoside triphosphate hydrolases"/>
    <property type="match status" value="1"/>
</dbReference>
<dbReference type="GO" id="GO:0005524">
    <property type="term" value="F:ATP binding"/>
    <property type="evidence" value="ECO:0007669"/>
    <property type="project" value="UniProtKB-KW"/>
</dbReference>
<dbReference type="PANTHER" id="PTHR16305">
    <property type="entry name" value="TESTICULAR SOLUBLE ADENYLYL CYCLASE"/>
    <property type="match status" value="1"/>
</dbReference>
<protein>
    <submittedName>
        <fullName evidence="5">DNA-binding CsgD family transcriptional regulator</fullName>
    </submittedName>
</protein>
<dbReference type="Pfam" id="PF13191">
    <property type="entry name" value="AAA_16"/>
    <property type="match status" value="1"/>
</dbReference>
<feature type="region of interest" description="Disordered" evidence="3">
    <location>
        <begin position="484"/>
        <end position="503"/>
    </location>
</feature>
<dbReference type="GO" id="GO:0003677">
    <property type="term" value="F:DNA binding"/>
    <property type="evidence" value="ECO:0007669"/>
    <property type="project" value="UniProtKB-KW"/>
</dbReference>
<keyword evidence="1" id="KW-0547">Nucleotide-binding</keyword>
<dbReference type="InterPro" id="IPR027417">
    <property type="entry name" value="P-loop_NTPase"/>
</dbReference>
<dbReference type="AlphaFoldDB" id="A0A7W7WFS4"/>
<dbReference type="InterPro" id="IPR000792">
    <property type="entry name" value="Tscrpt_reg_LuxR_C"/>
</dbReference>
<evidence type="ECO:0000313" key="6">
    <source>
        <dbReference type="Proteomes" id="UP000573327"/>
    </source>
</evidence>
<dbReference type="PROSITE" id="PS00622">
    <property type="entry name" value="HTH_LUXR_1"/>
    <property type="match status" value="1"/>
</dbReference>
<feature type="compositionally biased region" description="Basic and acidic residues" evidence="3">
    <location>
        <begin position="454"/>
        <end position="464"/>
    </location>
</feature>
<keyword evidence="2" id="KW-0067">ATP-binding</keyword>
<dbReference type="GO" id="GO:0004016">
    <property type="term" value="F:adenylate cyclase activity"/>
    <property type="evidence" value="ECO:0007669"/>
    <property type="project" value="TreeGrafter"/>
</dbReference>
<organism evidence="5 6">
    <name type="scientific">Kitasatospora gansuensis</name>
    <dbReference type="NCBI Taxonomy" id="258050"/>
    <lineage>
        <taxon>Bacteria</taxon>
        <taxon>Bacillati</taxon>
        <taxon>Actinomycetota</taxon>
        <taxon>Actinomycetes</taxon>
        <taxon>Kitasatosporales</taxon>
        <taxon>Streptomycetaceae</taxon>
        <taxon>Kitasatospora</taxon>
    </lineage>
</organism>
<dbReference type="PROSITE" id="PS50043">
    <property type="entry name" value="HTH_LUXR_2"/>
    <property type="match status" value="1"/>
</dbReference>
<evidence type="ECO:0000256" key="3">
    <source>
        <dbReference type="SAM" id="MobiDB-lite"/>
    </source>
</evidence>
<reference evidence="5 6" key="1">
    <citation type="submission" date="2020-08" db="EMBL/GenBank/DDBJ databases">
        <title>Sequencing the genomes of 1000 actinobacteria strains.</title>
        <authorList>
            <person name="Klenk H.-P."/>
        </authorList>
    </citation>
    <scope>NUCLEOTIDE SEQUENCE [LARGE SCALE GENOMIC DNA]</scope>
    <source>
        <strain evidence="5 6">DSM 44786</strain>
    </source>
</reference>
<comment type="caution">
    <text evidence="5">The sequence shown here is derived from an EMBL/GenBank/DDBJ whole genome shotgun (WGS) entry which is preliminary data.</text>
</comment>
<feature type="region of interest" description="Disordered" evidence="3">
    <location>
        <begin position="445"/>
        <end position="476"/>
    </location>
</feature>
<evidence type="ECO:0000259" key="4">
    <source>
        <dbReference type="PROSITE" id="PS50043"/>
    </source>
</evidence>
<dbReference type="InterPro" id="IPR016032">
    <property type="entry name" value="Sig_transdc_resp-reg_C-effctor"/>
</dbReference>
<dbReference type="InterPro" id="IPR036388">
    <property type="entry name" value="WH-like_DNA-bd_sf"/>
</dbReference>
<name>A0A7W7WFS4_9ACTN</name>
<proteinExistence type="predicted"/>
<gene>
    <name evidence="5" type="ORF">F4556_001612</name>
</gene>
<dbReference type="GO" id="GO:0005737">
    <property type="term" value="C:cytoplasm"/>
    <property type="evidence" value="ECO:0007669"/>
    <property type="project" value="TreeGrafter"/>
</dbReference>
<dbReference type="CDD" id="cd06170">
    <property type="entry name" value="LuxR_C_like"/>
    <property type="match status" value="1"/>
</dbReference>
<dbReference type="PRINTS" id="PR00038">
    <property type="entry name" value="HTHLUXR"/>
</dbReference>
<dbReference type="PANTHER" id="PTHR16305:SF35">
    <property type="entry name" value="TRANSCRIPTIONAL ACTIVATOR DOMAIN"/>
    <property type="match status" value="1"/>
</dbReference>
<evidence type="ECO:0000313" key="5">
    <source>
        <dbReference type="EMBL" id="MBB4946077.1"/>
    </source>
</evidence>
<dbReference type="SUPFAM" id="SSF46894">
    <property type="entry name" value="C-terminal effector domain of the bipartite response regulators"/>
    <property type="match status" value="1"/>
</dbReference>
<dbReference type="SMART" id="SM00421">
    <property type="entry name" value="HTH_LUXR"/>
    <property type="match status" value="1"/>
</dbReference>
<dbReference type="Pfam" id="PF00196">
    <property type="entry name" value="GerE"/>
    <property type="match status" value="1"/>
</dbReference>
<keyword evidence="5" id="KW-0238">DNA-binding</keyword>
<keyword evidence="6" id="KW-1185">Reference proteome</keyword>
<evidence type="ECO:0000256" key="1">
    <source>
        <dbReference type="ARBA" id="ARBA00022741"/>
    </source>
</evidence>